<reference evidence="3" key="1">
    <citation type="journal article" date="2015" name="Nature">
        <title>Complex archaea that bridge the gap between prokaryotes and eukaryotes.</title>
        <authorList>
            <person name="Spang A."/>
            <person name="Saw J.H."/>
            <person name="Jorgensen S.L."/>
            <person name="Zaremba-Niedzwiedzka K."/>
            <person name="Martijn J."/>
            <person name="Lind A.E."/>
            <person name="van Eijk R."/>
            <person name="Schleper C."/>
            <person name="Guy L."/>
            <person name="Ettema T.J."/>
        </authorList>
    </citation>
    <scope>NUCLEOTIDE SEQUENCE</scope>
</reference>
<feature type="transmembrane region" description="Helical" evidence="2">
    <location>
        <begin position="6"/>
        <end position="28"/>
    </location>
</feature>
<dbReference type="AlphaFoldDB" id="A0A0F9RZC3"/>
<comment type="caution">
    <text evidence="3">The sequence shown here is derived from an EMBL/GenBank/DDBJ whole genome shotgun (WGS) entry which is preliminary data.</text>
</comment>
<evidence type="ECO:0000256" key="2">
    <source>
        <dbReference type="SAM" id="Phobius"/>
    </source>
</evidence>
<gene>
    <name evidence="3" type="ORF">LCGC14_0914410</name>
</gene>
<keyword evidence="2" id="KW-0812">Transmembrane</keyword>
<evidence type="ECO:0000313" key="3">
    <source>
        <dbReference type="EMBL" id="KKN22508.1"/>
    </source>
</evidence>
<proteinExistence type="predicted"/>
<name>A0A0F9RZC3_9ZZZZ</name>
<dbReference type="EMBL" id="LAZR01003055">
    <property type="protein sequence ID" value="KKN22508.1"/>
    <property type="molecule type" value="Genomic_DNA"/>
</dbReference>
<keyword evidence="1" id="KW-0175">Coiled coil</keyword>
<accession>A0A0F9RZC3</accession>
<organism evidence="3">
    <name type="scientific">marine sediment metagenome</name>
    <dbReference type="NCBI Taxonomy" id="412755"/>
    <lineage>
        <taxon>unclassified sequences</taxon>
        <taxon>metagenomes</taxon>
        <taxon>ecological metagenomes</taxon>
    </lineage>
</organism>
<sequence>MAGSGLGGIKLSVLLPIAIIIGTGLIAWGEGRYKIADNTQDIEKIEEEQEEIDGKVDTIIERQGRMDERLKIIQEGQGRQERTTDLILQELRRRQPPP</sequence>
<feature type="coiled-coil region" evidence="1">
    <location>
        <begin position="35"/>
        <end position="62"/>
    </location>
</feature>
<keyword evidence="2" id="KW-0472">Membrane</keyword>
<protein>
    <submittedName>
        <fullName evidence="3">Uncharacterized protein</fullName>
    </submittedName>
</protein>
<evidence type="ECO:0000256" key="1">
    <source>
        <dbReference type="SAM" id="Coils"/>
    </source>
</evidence>
<keyword evidence="2" id="KW-1133">Transmembrane helix</keyword>